<feature type="binding site" evidence="12">
    <location>
        <position position="259"/>
    </location>
    <ligand>
        <name>Mg(2+)</name>
        <dbReference type="ChEBI" id="CHEBI:18420"/>
        <label>1</label>
    </ligand>
</feature>
<dbReference type="InParanoid" id="E1ZPE6"/>
<evidence type="ECO:0000313" key="13">
    <source>
        <dbReference type="EMBL" id="EFN52346.1"/>
    </source>
</evidence>
<dbReference type="InterPro" id="IPR036705">
    <property type="entry name" value="Ribosyl_crysJ1_sf"/>
</dbReference>
<feature type="binding site" evidence="12">
    <location>
        <position position="47"/>
    </location>
    <ligand>
        <name>Mg(2+)</name>
        <dbReference type="ChEBI" id="CHEBI:18420"/>
        <label>1</label>
    </ligand>
</feature>
<dbReference type="InterPro" id="IPR050792">
    <property type="entry name" value="ADP-ribosylglycohydrolase"/>
</dbReference>
<evidence type="ECO:0000256" key="5">
    <source>
        <dbReference type="ARBA" id="ARBA00042398"/>
    </source>
</evidence>
<dbReference type="OrthoDB" id="410104at2759"/>
<evidence type="ECO:0000256" key="9">
    <source>
        <dbReference type="ARBA" id="ARBA00043187"/>
    </source>
</evidence>
<evidence type="ECO:0000256" key="8">
    <source>
        <dbReference type="ARBA" id="ARBA00042850"/>
    </source>
</evidence>
<evidence type="ECO:0000256" key="7">
    <source>
        <dbReference type="ARBA" id="ARBA00042722"/>
    </source>
</evidence>
<keyword evidence="3" id="KW-0378">Hydrolase</keyword>
<dbReference type="KEGG" id="cvr:CHLNCDRAFT_49111"/>
<dbReference type="Proteomes" id="UP000008141">
    <property type="component" value="Unassembled WGS sequence"/>
</dbReference>
<keyword evidence="14" id="KW-1185">Reference proteome</keyword>
<evidence type="ECO:0000313" key="14">
    <source>
        <dbReference type="Proteomes" id="UP000008141"/>
    </source>
</evidence>
<evidence type="ECO:0000256" key="2">
    <source>
        <dbReference type="ARBA" id="ARBA00012255"/>
    </source>
</evidence>
<protein>
    <recommendedName>
        <fullName evidence="4">ADP-ribosylhydrolase ARH3</fullName>
        <ecNumber evidence="2">3.2.1.143</ecNumber>
    </recommendedName>
    <alternativeName>
        <fullName evidence="5">ADP-ribose glycohydrolase ARH3</fullName>
    </alternativeName>
    <alternativeName>
        <fullName evidence="6">ADP-ribosylhydrolase 3</fullName>
    </alternativeName>
    <alternativeName>
        <fullName evidence="9">O-acetyl-ADP-ribose deacetylase ARH3</fullName>
    </alternativeName>
    <alternativeName>
        <fullName evidence="10">Poly(ADP-ribose) glycohydrolase ARH3</fullName>
    </alternativeName>
    <alternativeName>
        <fullName evidence="8">[Protein ADP-ribosylarginine] hydrolase-like protein 2</fullName>
    </alternativeName>
    <alternativeName>
        <fullName evidence="7">[Protein ADP-ribosylserine] hydrolase</fullName>
    </alternativeName>
</protein>
<evidence type="ECO:0000256" key="11">
    <source>
        <dbReference type="ARBA" id="ARBA00049015"/>
    </source>
</evidence>
<feature type="binding site" evidence="12">
    <location>
        <position position="46"/>
    </location>
    <ligand>
        <name>Mg(2+)</name>
        <dbReference type="ChEBI" id="CHEBI:18420"/>
        <label>1</label>
    </ligand>
</feature>
<comment type="similarity">
    <text evidence="1">Belongs to the ADP-ribosylglycohydrolase family.</text>
</comment>
<feature type="binding site" evidence="12">
    <location>
        <position position="262"/>
    </location>
    <ligand>
        <name>Mg(2+)</name>
        <dbReference type="ChEBI" id="CHEBI:18420"/>
        <label>1</label>
    </ligand>
</feature>
<dbReference type="GO" id="GO:0004649">
    <property type="term" value="F:poly(ADP-ribose) glycohydrolase activity"/>
    <property type="evidence" value="ECO:0007669"/>
    <property type="project" value="UniProtKB-EC"/>
</dbReference>
<dbReference type="SUPFAM" id="SSF101478">
    <property type="entry name" value="ADP-ribosylglycohydrolase"/>
    <property type="match status" value="1"/>
</dbReference>
<evidence type="ECO:0000256" key="10">
    <source>
        <dbReference type="ARBA" id="ARBA00043193"/>
    </source>
</evidence>
<dbReference type="STRING" id="554065.E1ZPE6"/>
<evidence type="ECO:0000256" key="1">
    <source>
        <dbReference type="ARBA" id="ARBA00010702"/>
    </source>
</evidence>
<proteinExistence type="inferred from homology"/>
<accession>E1ZPE6</accession>
<sequence>MMGSLLGGIVADALGSPYQFKERGSYSVTPDMEYCHTYSKPPGSFTDDSSMMLCLAESLATQRQFDAADQMERYWRWLTQGYMSSAPYAFDIGGTTKNSIAGYGHDKKHCEMLGKPFQFKAYGLTHYTSSGNGGIMRLAPVPVFYHTNHAAAVEHSRLSSAVTHASPECLDSAALLGHVIHRLLNGASKHEACDNTEFEPLVASPKVKAICQGTYKTKTRDQISTSGYVIDSLEAALWGLFHATDYEAGVMTLAAMGLDTDTVCCIFGQMAGALWGVSAIPERWRAGLACQDTVHRVCGDLVRASCERA</sequence>
<keyword evidence="12" id="KW-0479">Metal-binding</keyword>
<feature type="binding site" evidence="12">
    <location>
        <position position="48"/>
    </location>
    <ligand>
        <name>Mg(2+)</name>
        <dbReference type="ChEBI" id="CHEBI:18420"/>
        <label>1</label>
    </ligand>
</feature>
<gene>
    <name evidence="13" type="ORF">CHLNCDRAFT_49111</name>
</gene>
<dbReference type="PANTHER" id="PTHR16222:SF24">
    <property type="entry name" value="ADP-RIBOSYLHYDROLASE ARH3"/>
    <property type="match status" value="1"/>
</dbReference>
<feature type="binding site" evidence="12">
    <location>
        <position position="261"/>
    </location>
    <ligand>
        <name>Mg(2+)</name>
        <dbReference type="ChEBI" id="CHEBI:18420"/>
        <label>1</label>
    </ligand>
</feature>
<dbReference type="InterPro" id="IPR005502">
    <property type="entry name" value="Ribosyl_crysJ1"/>
</dbReference>
<dbReference type="EMBL" id="GL433857">
    <property type="protein sequence ID" value="EFN52346.1"/>
    <property type="molecule type" value="Genomic_DNA"/>
</dbReference>
<comment type="cofactor">
    <cofactor evidence="12">
        <name>Mg(2+)</name>
        <dbReference type="ChEBI" id="CHEBI:18420"/>
    </cofactor>
    <text evidence="12">Binds 2 magnesium ions per subunit.</text>
</comment>
<dbReference type="GO" id="GO:0046872">
    <property type="term" value="F:metal ion binding"/>
    <property type="evidence" value="ECO:0007669"/>
    <property type="project" value="UniProtKB-KW"/>
</dbReference>
<dbReference type="GeneID" id="17351771"/>
<evidence type="ECO:0000256" key="12">
    <source>
        <dbReference type="PIRSR" id="PIRSR605502-1"/>
    </source>
</evidence>
<dbReference type="eggNOG" id="ENOG502RZ0J">
    <property type="taxonomic scope" value="Eukaryota"/>
</dbReference>
<evidence type="ECO:0000256" key="4">
    <source>
        <dbReference type="ARBA" id="ARBA00041057"/>
    </source>
</evidence>
<dbReference type="Gene3D" id="1.10.4080.10">
    <property type="entry name" value="ADP-ribosylation/Crystallin J1"/>
    <property type="match status" value="1"/>
</dbReference>
<dbReference type="PANTHER" id="PTHR16222">
    <property type="entry name" value="ADP-RIBOSYLGLYCOHYDROLASE"/>
    <property type="match status" value="1"/>
</dbReference>
<dbReference type="AlphaFoldDB" id="E1ZPE6"/>
<comment type="catalytic activity">
    <reaction evidence="11">
        <text>alpha-NAD(+) + H2O = ADP-D-ribose + nicotinamide + H(+)</text>
        <dbReference type="Rhea" id="RHEA:68792"/>
        <dbReference type="ChEBI" id="CHEBI:15377"/>
        <dbReference type="ChEBI" id="CHEBI:15378"/>
        <dbReference type="ChEBI" id="CHEBI:17154"/>
        <dbReference type="ChEBI" id="CHEBI:57967"/>
        <dbReference type="ChEBI" id="CHEBI:77017"/>
    </reaction>
</comment>
<evidence type="ECO:0000256" key="6">
    <source>
        <dbReference type="ARBA" id="ARBA00042471"/>
    </source>
</evidence>
<dbReference type="Pfam" id="PF03747">
    <property type="entry name" value="ADP_ribosyl_GH"/>
    <property type="match status" value="1"/>
</dbReference>
<dbReference type="RefSeq" id="XP_005844448.1">
    <property type="nucleotide sequence ID" value="XM_005844386.1"/>
</dbReference>
<organism evidence="14">
    <name type="scientific">Chlorella variabilis</name>
    <name type="common">Green alga</name>
    <dbReference type="NCBI Taxonomy" id="554065"/>
    <lineage>
        <taxon>Eukaryota</taxon>
        <taxon>Viridiplantae</taxon>
        <taxon>Chlorophyta</taxon>
        <taxon>core chlorophytes</taxon>
        <taxon>Trebouxiophyceae</taxon>
        <taxon>Chlorellales</taxon>
        <taxon>Chlorellaceae</taxon>
        <taxon>Chlorella clade</taxon>
        <taxon>Chlorella</taxon>
    </lineage>
</organism>
<reference evidence="13 14" key="1">
    <citation type="journal article" date="2010" name="Plant Cell">
        <title>The Chlorella variabilis NC64A genome reveals adaptation to photosymbiosis, coevolution with viruses, and cryptic sex.</title>
        <authorList>
            <person name="Blanc G."/>
            <person name="Duncan G."/>
            <person name="Agarkova I."/>
            <person name="Borodovsky M."/>
            <person name="Gurnon J."/>
            <person name="Kuo A."/>
            <person name="Lindquist E."/>
            <person name="Lucas S."/>
            <person name="Pangilinan J."/>
            <person name="Polle J."/>
            <person name="Salamov A."/>
            <person name="Terry A."/>
            <person name="Yamada T."/>
            <person name="Dunigan D.D."/>
            <person name="Grigoriev I.V."/>
            <person name="Claverie J.M."/>
            <person name="Van Etten J.L."/>
        </authorList>
    </citation>
    <scope>NUCLEOTIDE SEQUENCE [LARGE SCALE GENOMIC DNA]</scope>
    <source>
        <strain evidence="13 14">NC64A</strain>
    </source>
</reference>
<name>E1ZPE6_CHLVA</name>
<dbReference type="EC" id="3.2.1.143" evidence="2"/>
<keyword evidence="12" id="KW-0460">Magnesium</keyword>
<evidence type="ECO:0000256" key="3">
    <source>
        <dbReference type="ARBA" id="ARBA00022801"/>
    </source>
</evidence>